<sequence length="174" mass="18333">MSDRARPNVDSSAHVRFVCASGHRARIGAARDFIRTDGSLLLVGASREAADELTLEATGTGATFGIHRFSPSQLAARLARDGLAERGWAPAGSLAVEAVAARITHEAASAGELSRLGPVSRYPGFARALGRTLVELRMAEADAPESASAWPEGSEIAGLLRRFVRALEEGRLAD</sequence>
<name>A0A956M0P0_UNCEI</name>
<accession>A0A956M0P0</accession>
<proteinExistence type="predicted"/>
<evidence type="ECO:0000313" key="1">
    <source>
        <dbReference type="EMBL" id="MCA9727671.1"/>
    </source>
</evidence>
<feature type="non-terminal residue" evidence="1">
    <location>
        <position position="174"/>
    </location>
</feature>
<evidence type="ECO:0000313" key="2">
    <source>
        <dbReference type="Proteomes" id="UP000697710"/>
    </source>
</evidence>
<dbReference type="Proteomes" id="UP000697710">
    <property type="component" value="Unassembled WGS sequence"/>
</dbReference>
<comment type="caution">
    <text evidence="1">The sequence shown here is derived from an EMBL/GenBank/DDBJ whole genome shotgun (WGS) entry which is preliminary data.</text>
</comment>
<organism evidence="1 2">
    <name type="scientific">Eiseniibacteriota bacterium</name>
    <dbReference type="NCBI Taxonomy" id="2212470"/>
    <lineage>
        <taxon>Bacteria</taxon>
        <taxon>Candidatus Eiseniibacteriota</taxon>
    </lineage>
</organism>
<dbReference type="AlphaFoldDB" id="A0A956M0P0"/>
<protein>
    <submittedName>
        <fullName evidence="1">Uncharacterized protein</fullName>
    </submittedName>
</protein>
<dbReference type="EMBL" id="JAGQHR010000210">
    <property type="protein sequence ID" value="MCA9727671.1"/>
    <property type="molecule type" value="Genomic_DNA"/>
</dbReference>
<reference evidence="1" key="1">
    <citation type="submission" date="2020-04" db="EMBL/GenBank/DDBJ databases">
        <authorList>
            <person name="Zhang T."/>
        </authorList>
    </citation>
    <scope>NUCLEOTIDE SEQUENCE</scope>
    <source>
        <strain evidence="1">HKST-UBA01</strain>
    </source>
</reference>
<reference evidence="1" key="2">
    <citation type="journal article" date="2021" name="Microbiome">
        <title>Successional dynamics and alternative stable states in a saline activated sludge microbial community over 9 years.</title>
        <authorList>
            <person name="Wang Y."/>
            <person name="Ye J."/>
            <person name="Ju F."/>
            <person name="Liu L."/>
            <person name="Boyd J.A."/>
            <person name="Deng Y."/>
            <person name="Parks D.H."/>
            <person name="Jiang X."/>
            <person name="Yin X."/>
            <person name="Woodcroft B.J."/>
            <person name="Tyson G.W."/>
            <person name="Hugenholtz P."/>
            <person name="Polz M.F."/>
            <person name="Zhang T."/>
        </authorList>
    </citation>
    <scope>NUCLEOTIDE SEQUENCE</scope>
    <source>
        <strain evidence="1">HKST-UBA01</strain>
    </source>
</reference>
<gene>
    <name evidence="1" type="ORF">KC729_08305</name>
</gene>